<dbReference type="Pfam" id="PF13306">
    <property type="entry name" value="LRR_5"/>
    <property type="match status" value="1"/>
</dbReference>
<evidence type="ECO:0000313" key="4">
    <source>
        <dbReference type="Proteomes" id="UP000806542"/>
    </source>
</evidence>
<keyword evidence="1" id="KW-0732">Signal</keyword>
<feature type="chain" id="PRO_5038891253" evidence="1">
    <location>
        <begin position="26"/>
        <end position="314"/>
    </location>
</feature>
<dbReference type="RefSeq" id="WP_226392921.1">
    <property type="nucleotide sequence ID" value="NZ_JADCKB010000014.1"/>
</dbReference>
<feature type="domain" description="Copper amine oxidase-like N-terminal" evidence="2">
    <location>
        <begin position="202"/>
        <end position="310"/>
    </location>
</feature>
<protein>
    <submittedName>
        <fullName evidence="3">Leucine-rich repeat protein</fullName>
    </submittedName>
</protein>
<name>A0A9D5M1F4_9FIRM</name>
<dbReference type="Pfam" id="PF07833">
    <property type="entry name" value="Cu_amine_oxidN1"/>
    <property type="match status" value="1"/>
</dbReference>
<feature type="signal peptide" evidence="1">
    <location>
        <begin position="1"/>
        <end position="25"/>
    </location>
</feature>
<dbReference type="InterPro" id="IPR026906">
    <property type="entry name" value="LRR_5"/>
</dbReference>
<dbReference type="Gene3D" id="3.80.10.10">
    <property type="entry name" value="Ribonuclease Inhibitor"/>
    <property type="match status" value="1"/>
</dbReference>
<dbReference type="Proteomes" id="UP000806542">
    <property type="component" value="Unassembled WGS sequence"/>
</dbReference>
<dbReference type="SUPFAM" id="SSF55383">
    <property type="entry name" value="Copper amine oxidase, domain N"/>
    <property type="match status" value="1"/>
</dbReference>
<comment type="caution">
    <text evidence="3">The sequence shown here is derived from an EMBL/GenBank/DDBJ whole genome shotgun (WGS) entry which is preliminary data.</text>
</comment>
<evidence type="ECO:0000256" key="1">
    <source>
        <dbReference type="SAM" id="SignalP"/>
    </source>
</evidence>
<dbReference type="InterPro" id="IPR053139">
    <property type="entry name" value="Surface_bspA-like"/>
</dbReference>
<evidence type="ECO:0000259" key="2">
    <source>
        <dbReference type="Pfam" id="PF07833"/>
    </source>
</evidence>
<dbReference type="InterPro" id="IPR036582">
    <property type="entry name" value="Mao_N_sf"/>
</dbReference>
<organism evidence="3 4">
    <name type="scientific">Ructibacterium gallinarum</name>
    <dbReference type="NCBI Taxonomy" id="2779355"/>
    <lineage>
        <taxon>Bacteria</taxon>
        <taxon>Bacillati</taxon>
        <taxon>Bacillota</taxon>
        <taxon>Clostridia</taxon>
        <taxon>Eubacteriales</taxon>
        <taxon>Oscillospiraceae</taxon>
        <taxon>Ructibacterium</taxon>
    </lineage>
</organism>
<reference evidence="3" key="1">
    <citation type="submission" date="2020-10" db="EMBL/GenBank/DDBJ databases">
        <title>ChiBAC.</title>
        <authorList>
            <person name="Zenner C."/>
            <person name="Hitch T.C.A."/>
            <person name="Clavel T."/>
        </authorList>
    </citation>
    <scope>NUCLEOTIDE SEQUENCE</scope>
    <source>
        <strain evidence="3">DSM 107454</strain>
    </source>
</reference>
<dbReference type="PANTHER" id="PTHR45661:SF3">
    <property type="entry name" value="IG-LIKE DOMAIN-CONTAINING PROTEIN"/>
    <property type="match status" value="1"/>
</dbReference>
<proteinExistence type="predicted"/>
<gene>
    <name evidence="3" type="ORF">INF28_07835</name>
</gene>
<sequence>MQKKFFLPVIMGILMAVLCTSVVFAEEETYKEDIFTYTVSNGQATITNVDDSRETVTIPEKLGDCTVTALAGGACGGSSVIQEITLPDTITVIGEMCFAYSTGIRTVHLSAQLQNIEDGAFYQCESLWTITIPSSVQRIGANAFALCSNLSAATIPAGVTDIGSDAFQASGGFRIYAKPDTAGAYFAVNNGIQFEELITVNVNGNDVVFDQPCITDTRYYKTMVPLRAVMEALGAQVSWDYTMNTTGIDIGGNRLLIRPGEPFMMVNGQAYYLSCPAIEFNDRVLLPIRDVVEAIGGKVGWDEGQKLVTITYQP</sequence>
<dbReference type="InterPro" id="IPR032675">
    <property type="entry name" value="LRR_dom_sf"/>
</dbReference>
<dbReference type="AlphaFoldDB" id="A0A9D5M1F4"/>
<dbReference type="SUPFAM" id="SSF52058">
    <property type="entry name" value="L domain-like"/>
    <property type="match status" value="1"/>
</dbReference>
<dbReference type="InterPro" id="IPR012854">
    <property type="entry name" value="Cu_amine_oxidase-like_N"/>
</dbReference>
<accession>A0A9D5M1F4</accession>
<dbReference type="Gene3D" id="3.30.457.10">
    <property type="entry name" value="Copper amine oxidase-like, N-terminal domain"/>
    <property type="match status" value="1"/>
</dbReference>
<dbReference type="PANTHER" id="PTHR45661">
    <property type="entry name" value="SURFACE ANTIGEN"/>
    <property type="match status" value="1"/>
</dbReference>
<keyword evidence="4" id="KW-1185">Reference proteome</keyword>
<dbReference type="EMBL" id="JADCKB010000014">
    <property type="protein sequence ID" value="MBE5040371.1"/>
    <property type="molecule type" value="Genomic_DNA"/>
</dbReference>
<evidence type="ECO:0000313" key="3">
    <source>
        <dbReference type="EMBL" id="MBE5040371.1"/>
    </source>
</evidence>